<dbReference type="PATRIC" id="fig|1231377.3.peg.1096"/>
<dbReference type="InterPro" id="IPR052920">
    <property type="entry name" value="DNA-binding_regulatory"/>
</dbReference>
<dbReference type="eggNOG" id="COG1073">
    <property type="taxonomic scope" value="Bacteria"/>
</dbReference>
<dbReference type="InterPro" id="IPR022742">
    <property type="entry name" value="Hydrolase_4"/>
</dbReference>
<evidence type="ECO:0000259" key="2">
    <source>
        <dbReference type="Pfam" id="PF12146"/>
    </source>
</evidence>
<dbReference type="EMBL" id="AMQS01000013">
    <property type="protein sequence ID" value="EKF51510.1"/>
    <property type="molecule type" value="Genomic_DNA"/>
</dbReference>
<evidence type="ECO:0000256" key="1">
    <source>
        <dbReference type="SAM" id="Phobius"/>
    </source>
</evidence>
<organism evidence="3 4">
    <name type="scientific">Lactococcus garvieae DCC43</name>
    <dbReference type="NCBI Taxonomy" id="1231377"/>
    <lineage>
        <taxon>Bacteria</taxon>
        <taxon>Bacillati</taxon>
        <taxon>Bacillota</taxon>
        <taxon>Bacilli</taxon>
        <taxon>Lactobacillales</taxon>
        <taxon>Streptococcaceae</taxon>
        <taxon>Lactococcus</taxon>
    </lineage>
</organism>
<dbReference type="PANTHER" id="PTHR43358:SF4">
    <property type="entry name" value="ALPHA_BETA HYDROLASE FOLD-1 DOMAIN-CONTAINING PROTEIN"/>
    <property type="match status" value="1"/>
</dbReference>
<accession>K2PJF5</accession>
<dbReference type="SUPFAM" id="SSF53474">
    <property type="entry name" value="alpha/beta-Hydrolases"/>
    <property type="match status" value="1"/>
</dbReference>
<reference evidence="3 4" key="1">
    <citation type="journal article" date="2012" name="J. Bacteriol.">
        <title>Genome Sequence of the Bacteriocin-Producing Strain Lactococcus garvieae DCC43.</title>
        <authorList>
            <person name="Gabrielsen C."/>
            <person name="Brede D.A."/>
            <person name="Hernandez P.E."/>
            <person name="Nes I.F."/>
            <person name="Diep D.B."/>
        </authorList>
    </citation>
    <scope>NUCLEOTIDE SEQUENCE [LARGE SCALE GENOMIC DNA]</scope>
    <source>
        <strain evidence="3 4">DCC43</strain>
    </source>
</reference>
<keyword evidence="1" id="KW-1133">Transmembrane helix</keyword>
<keyword evidence="1" id="KW-0472">Membrane</keyword>
<sequence>MLIVLIILMMLILLVLIISLGLFIFIENKNRSIWVSQPEADASLYPEWYAFMQAEKKEWKLKTHDGLTLKAWYLPAEKATDKTILLANGYKSVRERYGAFGWLFHDLGYNVLMPDYRAGAQSPGKYIGFGWLDRLDNKAWIEKIVTKNPHSLIAMFGISMGAAATMMVSGENLPNNVKCFIEDCGYDTVWNELTHKAKSDYHLPPFPLIYLLSFWSKLFAAMIGKKHQPSISCVKIKTVFIYTW</sequence>
<feature type="domain" description="Serine aminopeptidase S33" evidence="2">
    <location>
        <begin position="80"/>
        <end position="169"/>
    </location>
</feature>
<comment type="caution">
    <text evidence="3">The sequence shown here is derived from an EMBL/GenBank/DDBJ whole genome shotgun (WGS) entry which is preliminary data.</text>
</comment>
<protein>
    <recommendedName>
        <fullName evidence="2">Serine aminopeptidase S33 domain-containing protein</fullName>
    </recommendedName>
</protein>
<proteinExistence type="predicted"/>
<dbReference type="Gene3D" id="3.40.50.1820">
    <property type="entry name" value="alpha/beta hydrolase"/>
    <property type="match status" value="1"/>
</dbReference>
<dbReference type="Pfam" id="PF12146">
    <property type="entry name" value="Hydrolase_4"/>
    <property type="match status" value="1"/>
</dbReference>
<dbReference type="InterPro" id="IPR029058">
    <property type="entry name" value="AB_hydrolase_fold"/>
</dbReference>
<feature type="transmembrane region" description="Helical" evidence="1">
    <location>
        <begin position="6"/>
        <end position="26"/>
    </location>
</feature>
<keyword evidence="1" id="KW-0812">Transmembrane</keyword>
<dbReference type="Proteomes" id="UP000006787">
    <property type="component" value="Unassembled WGS sequence"/>
</dbReference>
<evidence type="ECO:0000313" key="3">
    <source>
        <dbReference type="EMBL" id="EKF51510.1"/>
    </source>
</evidence>
<gene>
    <name evidence="3" type="ORF">C426_1097</name>
</gene>
<dbReference type="PANTHER" id="PTHR43358">
    <property type="entry name" value="ALPHA/BETA-HYDROLASE"/>
    <property type="match status" value="1"/>
</dbReference>
<dbReference type="AlphaFoldDB" id="K2PJF5"/>
<dbReference type="RefSeq" id="WP_003135570.1">
    <property type="nucleotide sequence ID" value="NZ_AMQS01000013.1"/>
</dbReference>
<name>K2PJF5_9LACT</name>
<evidence type="ECO:0000313" key="4">
    <source>
        <dbReference type="Proteomes" id="UP000006787"/>
    </source>
</evidence>